<feature type="transmembrane region" description="Helical" evidence="1">
    <location>
        <begin position="492"/>
        <end position="516"/>
    </location>
</feature>
<name>A0A6G7WEI1_9LACT</name>
<protein>
    <recommendedName>
        <fullName evidence="4">Phage tail tape measure protein</fullName>
    </recommendedName>
</protein>
<reference evidence="2 3" key="1">
    <citation type="journal article" date="2017" name="Int. J. Syst. Evol. Microbiol.">
        <title>Jeotgalibaca porci sp. nov. and Jeotgalibaca arthritidis sp. nov., isolated from pigs, and emended description of the genus Jeotgalibaca.</title>
        <authorList>
            <person name="Zamora L."/>
            <person name="Perez-Sancho M."/>
            <person name="Dominguez L."/>
            <person name="Fernandez-Garayzabal J.F."/>
            <person name="Vela A.I."/>
        </authorList>
    </citation>
    <scope>NUCLEOTIDE SEQUENCE [LARGE SCALE GENOMIC DNA]</scope>
    <source>
        <strain evidence="2 3">CCUG 69148</strain>
    </source>
</reference>
<dbReference type="Gene3D" id="1.20.120.20">
    <property type="entry name" value="Apolipoprotein"/>
    <property type="match status" value="1"/>
</dbReference>
<keyword evidence="1" id="KW-0812">Transmembrane</keyword>
<sequence>MADFNITALIGADVKNFKDGMSEAKGAFADFKKEASNTMAVVGDALAKGGKAMTTGITLPVVGGVAAAVKSFADLEQILGGIEKLFGDSADAVIKNSEKAYRRAGVSGVDYMEQVTSFSATLLAGLEGDTVKAAEYADKAIVDMADNANTFGTNIGDIQNAYQGFAKDNYSMLDNLKLGFGGTAGEMARLVNESGIMGESFEATAENVKEIPFDQLIEAIHVTQTEMGITGTTAKEAAETVSGSFDTMVAAGKNLVAGLGNANADVWVLYDELLQTVVTFVDNVKGVLKTMWDNLPIEDWKKWLGVIAVSIGPVMWAIGTLITTILKISGAIKFVLGGLSALKGGFIAMKAGTTVASGAMASLGATLGAITAPMWVVIGVVAALVGAFIYLWKTNEEFRNKVIEIWNTISAFLVDIFETIKTFIMDTWNNLSIWWAENQDGIKNKLLEVWNAIVEFIMPIVQAIADFLKETWDTIATWWSENQEGILNNVRVIWTSIQSIFSSVITLITVIVRTGLDFIRSFWNKWGADITTIVKGAWEVVKSIFNTTLQNILAVVVSVITQVRNVFQFAMAFVRGIVYTVLALMRGDWDGAMNAIKMIVNSFKTYVGQTFENLMNLAKNLVKNGIAGIKNLFNTLRDINLWDAGKAIIDGFLRGLKSAYEGVKNFIGGIGSWIKNNKGPISYDKRLLIGAGNAIMDGLNKGLQNQFKTVQNTVSGMAGAIQSSFGSPTLDVNGSVARSNAQVNSAIHHSVNMSDGRMENLLQQLLMREQGIYLDGDTLVGGTYSRYDRVGGNQTQLTERWGR</sequence>
<dbReference type="EMBL" id="CP049889">
    <property type="protein sequence ID" value="QIK50627.1"/>
    <property type="molecule type" value="Genomic_DNA"/>
</dbReference>
<dbReference type="KEGG" id="jpo:G7058_00245"/>
<dbReference type="RefSeq" id="WP_166061670.1">
    <property type="nucleotide sequence ID" value="NZ_CP049889.1"/>
</dbReference>
<organism evidence="2 3">
    <name type="scientific">Jeotgalibaca porci</name>
    <dbReference type="NCBI Taxonomy" id="1868793"/>
    <lineage>
        <taxon>Bacteria</taxon>
        <taxon>Bacillati</taxon>
        <taxon>Bacillota</taxon>
        <taxon>Bacilli</taxon>
        <taxon>Lactobacillales</taxon>
        <taxon>Carnobacteriaceae</taxon>
        <taxon>Jeotgalibaca</taxon>
    </lineage>
</organism>
<dbReference type="PANTHER" id="PTHR37813">
    <property type="entry name" value="FELS-2 PROPHAGE PROTEIN"/>
    <property type="match status" value="1"/>
</dbReference>
<dbReference type="PANTHER" id="PTHR37813:SF1">
    <property type="entry name" value="FELS-2 PROPHAGE PROTEIN"/>
    <property type="match status" value="1"/>
</dbReference>
<gene>
    <name evidence="2" type="ORF">G7058_00245</name>
</gene>
<proteinExistence type="predicted"/>
<dbReference type="GeneID" id="94551683"/>
<feature type="transmembrane region" description="Helical" evidence="1">
    <location>
        <begin position="374"/>
        <end position="392"/>
    </location>
</feature>
<evidence type="ECO:0008006" key="4">
    <source>
        <dbReference type="Google" id="ProtNLM"/>
    </source>
</evidence>
<evidence type="ECO:0000256" key="1">
    <source>
        <dbReference type="SAM" id="Phobius"/>
    </source>
</evidence>
<evidence type="ECO:0000313" key="2">
    <source>
        <dbReference type="EMBL" id="QIK50627.1"/>
    </source>
</evidence>
<dbReference type="Proteomes" id="UP000501830">
    <property type="component" value="Chromosome"/>
</dbReference>
<accession>A0A6G7WEI1</accession>
<feature type="transmembrane region" description="Helical" evidence="1">
    <location>
        <begin position="303"/>
        <end position="326"/>
    </location>
</feature>
<evidence type="ECO:0000313" key="3">
    <source>
        <dbReference type="Proteomes" id="UP000501830"/>
    </source>
</evidence>
<keyword evidence="1" id="KW-1133">Transmembrane helix</keyword>
<keyword evidence="3" id="KW-1185">Reference proteome</keyword>
<dbReference type="AlphaFoldDB" id="A0A6G7WEI1"/>
<keyword evidence="1" id="KW-0472">Membrane</keyword>